<feature type="domain" description="CHAT" evidence="1">
    <location>
        <begin position="121"/>
        <end position="369"/>
    </location>
</feature>
<proteinExistence type="predicted"/>
<dbReference type="Proteomes" id="UP000248745">
    <property type="component" value="Unassembled WGS sequence"/>
</dbReference>
<dbReference type="Gene3D" id="1.25.40.10">
    <property type="entry name" value="Tetratricopeptide repeat domain"/>
    <property type="match status" value="1"/>
</dbReference>
<comment type="caution">
    <text evidence="2">The sequence shown here is derived from an EMBL/GenBank/DDBJ whole genome shotgun (WGS) entry which is preliminary data.</text>
</comment>
<dbReference type="Pfam" id="PF12770">
    <property type="entry name" value="CHAT"/>
    <property type="match status" value="1"/>
</dbReference>
<dbReference type="SUPFAM" id="SSF52540">
    <property type="entry name" value="P-loop containing nucleoside triphosphate hydrolases"/>
    <property type="match status" value="1"/>
</dbReference>
<protein>
    <recommendedName>
        <fullName evidence="1">CHAT domain-containing protein</fullName>
    </recommendedName>
</protein>
<dbReference type="SUPFAM" id="SSF48452">
    <property type="entry name" value="TPR-like"/>
    <property type="match status" value="1"/>
</dbReference>
<sequence>MQQPILKIFIQSQKEQEVEIKMEYMLLDKVLDCSVVANHDFTQKDQEHLRWYLEDYTYQPFEPNPEIAKQIEGRLQAIGEQFFISMFYNDEESIILCRNFLENIVQTKVDVVNNSRQELPFPLELIKSPDLNDPIFLKVESISYIVQGNTTSQTNIEAGLVRVLLVISRPSQYKDVPFHSVGRMLTDALRSSGSRHIILEVLRPPTFQKLEEKLSAAVERNQPYTMLHFDGHGIFEDINAVMVGETPQKYRGYILFENNNFPGNVEYIQGKALGEMLVRNGVYFVVLNACQSAKSVVINRKTVSGSSSYGYPSFATELIKAGVTGCLAMRYNVFVNTAADFMFNFYSSFSENFSLRSAAADARKQLHKNTFLIQDWIVPVTYEQEHTPVIKAGNSLPTADSLDQSNEFGFDEMPYAGDTIFGIDHLFLHLENIFNNHNSVLVEGWAIGGKTTAIKAFASWYKFTHGVEQTVYCSFCGLQDFDAFIGRLENILLLHTIPDPQAYEKDRIRKILLTLSSVQSLLVLDDIHAVLGNCFKSAYTWSEKDIWRTKQFLQQLQSEVIKFIIVSSGWGEKTWDTDEKTFVNFLTIEEAAAYGNMLLNREHVKVNPSAWKTLIEFPQGNPLLVKVCMDLVVKNKLVNYQEFEATTLRLRRGLYENMAEQVLSQLLKDRSQFQTMLLQKFNSVQLDKISCTQPFQTWLSLTDLGLMADSKMSFYFPMLTGFDEHADLEIFKAFADIGLMTSLSKGLFATHPMLPFFLRGLYEERVVAKFGSDLERSFAGDFADMGGYLYDQFLEGNLQGFALLQQNRFNLWFALDLALEHKLFVAARDIFLALVEYYERNGRAYDILRFVTKMEPFYFDLKTGYPLNEDDGCWHFIMEAKTRITMDFGNAALSEKLLGIKMEIQQKKAGALLDKDEGTLTSQERIVLNNYQVTVGELASLLAKHDVKKAIEHFNTGMKIAEKLGDKASTTIYALNLSGCYLQLGVKEANPAYEYAQIAFENCPAENNEQKGGALVALSQARLYQSYDLSLTDEQYAAYLQEAYSYCSDAIDELPANAAMKLLQTYQTRGSILNRAGHPAKAMESLNHALSFANKHGFFDAGITTRHEMIDAMIKLKEYDKAVAYAEYIVNNGDASTHAQSIAYANKIISQYKSNVQ</sequence>
<evidence type="ECO:0000313" key="3">
    <source>
        <dbReference type="Proteomes" id="UP000248745"/>
    </source>
</evidence>
<gene>
    <name evidence="2" type="ORF">DN068_11960</name>
</gene>
<dbReference type="RefSeq" id="WP_110999164.1">
    <property type="nucleotide sequence ID" value="NZ_QKTW01000017.1"/>
</dbReference>
<evidence type="ECO:0000313" key="2">
    <source>
        <dbReference type="EMBL" id="PZF72573.1"/>
    </source>
</evidence>
<keyword evidence="3" id="KW-1185">Reference proteome</keyword>
<organism evidence="2 3">
    <name type="scientific">Taibaiella soli</name>
    <dbReference type="NCBI Taxonomy" id="1649169"/>
    <lineage>
        <taxon>Bacteria</taxon>
        <taxon>Pseudomonadati</taxon>
        <taxon>Bacteroidota</taxon>
        <taxon>Chitinophagia</taxon>
        <taxon>Chitinophagales</taxon>
        <taxon>Chitinophagaceae</taxon>
        <taxon>Taibaiella</taxon>
    </lineage>
</organism>
<dbReference type="InterPro" id="IPR024983">
    <property type="entry name" value="CHAT_dom"/>
</dbReference>
<accession>A0A2W2BXI5</accession>
<reference evidence="2 3" key="1">
    <citation type="submission" date="2018-06" db="EMBL/GenBank/DDBJ databases">
        <title>Mucibacter soli gen. nov., sp. nov., a new member of the family Chitinophagaceae producing mucin.</title>
        <authorList>
            <person name="Kim M.-K."/>
            <person name="Park S."/>
            <person name="Kim T.-S."/>
            <person name="Joung Y."/>
            <person name="Han J.-H."/>
            <person name="Kim S.B."/>
        </authorList>
    </citation>
    <scope>NUCLEOTIDE SEQUENCE [LARGE SCALE GENOMIC DNA]</scope>
    <source>
        <strain evidence="2 3">R1-15</strain>
    </source>
</reference>
<dbReference type="EMBL" id="QKTW01000017">
    <property type="protein sequence ID" value="PZF72573.1"/>
    <property type="molecule type" value="Genomic_DNA"/>
</dbReference>
<dbReference type="InterPro" id="IPR027417">
    <property type="entry name" value="P-loop_NTPase"/>
</dbReference>
<dbReference type="AlphaFoldDB" id="A0A2W2BXI5"/>
<dbReference type="InterPro" id="IPR011990">
    <property type="entry name" value="TPR-like_helical_dom_sf"/>
</dbReference>
<evidence type="ECO:0000259" key="1">
    <source>
        <dbReference type="Pfam" id="PF12770"/>
    </source>
</evidence>
<dbReference type="OrthoDB" id="1523128at2"/>
<name>A0A2W2BXI5_9BACT</name>